<organism evidence="3 4">
    <name type="scientific">Phormidium tenue FACHB-1050</name>
    <dbReference type="NCBI Taxonomy" id="2692857"/>
    <lineage>
        <taxon>Bacteria</taxon>
        <taxon>Bacillati</taxon>
        <taxon>Cyanobacteriota</taxon>
        <taxon>Cyanophyceae</taxon>
        <taxon>Oscillatoriophycideae</taxon>
        <taxon>Oscillatoriales</taxon>
        <taxon>Oscillatoriaceae</taxon>
        <taxon>Phormidium</taxon>
    </lineage>
</organism>
<evidence type="ECO:0000256" key="1">
    <source>
        <dbReference type="SAM" id="MobiDB-lite"/>
    </source>
</evidence>
<name>A0ABR8CDW7_9CYAN</name>
<evidence type="ECO:0000313" key="4">
    <source>
        <dbReference type="Proteomes" id="UP000618445"/>
    </source>
</evidence>
<accession>A0ABR8CDW7</accession>
<comment type="caution">
    <text evidence="3">The sequence shown here is derived from an EMBL/GenBank/DDBJ whole genome shotgun (WGS) entry which is preliminary data.</text>
</comment>
<protein>
    <submittedName>
        <fullName evidence="3">DUF928 domain-containing protein</fullName>
    </submittedName>
</protein>
<reference evidence="3 4" key="1">
    <citation type="journal article" date="2020" name="ISME J.">
        <title>Comparative genomics reveals insights into cyanobacterial evolution and habitat adaptation.</title>
        <authorList>
            <person name="Chen M.Y."/>
            <person name="Teng W.K."/>
            <person name="Zhao L."/>
            <person name="Hu C.X."/>
            <person name="Zhou Y.K."/>
            <person name="Han B.P."/>
            <person name="Song L.R."/>
            <person name="Shu W.S."/>
        </authorList>
    </citation>
    <scope>NUCLEOTIDE SEQUENCE [LARGE SCALE GENOMIC DNA]</scope>
    <source>
        <strain evidence="3 4">FACHB-1050</strain>
    </source>
</reference>
<evidence type="ECO:0000256" key="2">
    <source>
        <dbReference type="SAM" id="SignalP"/>
    </source>
</evidence>
<keyword evidence="4" id="KW-1185">Reference proteome</keyword>
<sequence length="249" mass="27725">MFSKYSYRYFSFLAIATFCQTSTFPAYLSGASAQTFEPPISNPAPTSTIGGGRRGSDGQCLKDRATQPRKDKNKRFVEQQLIPLLPPNKFGLTISANPTFFAYVPKTSAIAVEFTLENQQGKGIDRQRIALTNTPSIVSMQFEKTPLEVGKEYKWLISVVCETGDPEDAFSEGIIRRIQPETALLKQLEKASGIERVHIYAKFGIWHEAIADLANLRLSQPNNTDLKVSWQTLLKSSSLEPIADISLKN</sequence>
<keyword evidence="2" id="KW-0732">Signal</keyword>
<dbReference type="Proteomes" id="UP000618445">
    <property type="component" value="Unassembled WGS sequence"/>
</dbReference>
<feature type="signal peptide" evidence="2">
    <location>
        <begin position="1"/>
        <end position="28"/>
    </location>
</feature>
<feature type="region of interest" description="Disordered" evidence="1">
    <location>
        <begin position="38"/>
        <end position="72"/>
    </location>
</feature>
<feature type="chain" id="PRO_5045754270" evidence="2">
    <location>
        <begin position="29"/>
        <end position="249"/>
    </location>
</feature>
<feature type="compositionally biased region" description="Basic and acidic residues" evidence="1">
    <location>
        <begin position="54"/>
        <end position="72"/>
    </location>
</feature>
<dbReference type="EMBL" id="JACJQY010000030">
    <property type="protein sequence ID" value="MBD2318493.1"/>
    <property type="molecule type" value="Genomic_DNA"/>
</dbReference>
<gene>
    <name evidence="3" type="ORF">H6G05_16765</name>
</gene>
<dbReference type="Pfam" id="PF06051">
    <property type="entry name" value="DUF928"/>
    <property type="match status" value="1"/>
</dbReference>
<dbReference type="RefSeq" id="WP_190579541.1">
    <property type="nucleotide sequence ID" value="NZ_CAWPQU010000024.1"/>
</dbReference>
<evidence type="ECO:0000313" key="3">
    <source>
        <dbReference type="EMBL" id="MBD2318493.1"/>
    </source>
</evidence>
<dbReference type="InterPro" id="IPR010328">
    <property type="entry name" value="DUF928"/>
</dbReference>
<proteinExistence type="predicted"/>